<evidence type="ECO:0000313" key="2">
    <source>
        <dbReference type="EMBL" id="PIA30017.1"/>
    </source>
</evidence>
<dbReference type="InterPro" id="IPR017451">
    <property type="entry name" value="F-box-assoc_interact_dom"/>
</dbReference>
<dbReference type="InterPro" id="IPR013187">
    <property type="entry name" value="F-box-assoc_dom_typ3"/>
</dbReference>
<dbReference type="InParanoid" id="A0A2G5CGS6"/>
<feature type="domain" description="F-box associated beta-propeller type 3" evidence="1">
    <location>
        <begin position="89"/>
        <end position="341"/>
    </location>
</feature>
<evidence type="ECO:0000313" key="3">
    <source>
        <dbReference type="Proteomes" id="UP000230069"/>
    </source>
</evidence>
<dbReference type="OrthoDB" id="894159at2759"/>
<protein>
    <recommendedName>
        <fullName evidence="1">F-box associated beta-propeller type 3 domain-containing protein</fullName>
    </recommendedName>
</protein>
<dbReference type="InterPro" id="IPR050796">
    <property type="entry name" value="SCF_F-box_component"/>
</dbReference>
<accession>A0A2G5CGS6</accession>
<organism evidence="2 3">
    <name type="scientific">Aquilegia coerulea</name>
    <name type="common">Rocky mountain columbine</name>
    <dbReference type="NCBI Taxonomy" id="218851"/>
    <lineage>
        <taxon>Eukaryota</taxon>
        <taxon>Viridiplantae</taxon>
        <taxon>Streptophyta</taxon>
        <taxon>Embryophyta</taxon>
        <taxon>Tracheophyta</taxon>
        <taxon>Spermatophyta</taxon>
        <taxon>Magnoliopsida</taxon>
        <taxon>Ranunculales</taxon>
        <taxon>Ranunculaceae</taxon>
        <taxon>Thalictroideae</taxon>
        <taxon>Aquilegia</taxon>
    </lineage>
</organism>
<dbReference type="AlphaFoldDB" id="A0A2G5CGS6"/>
<dbReference type="EMBL" id="KZ305074">
    <property type="protein sequence ID" value="PIA30017.1"/>
    <property type="molecule type" value="Genomic_DNA"/>
</dbReference>
<keyword evidence="3" id="KW-1185">Reference proteome</keyword>
<reference evidence="2 3" key="1">
    <citation type="submission" date="2017-09" db="EMBL/GenBank/DDBJ databases">
        <title>WGS assembly of Aquilegia coerulea Goldsmith.</title>
        <authorList>
            <person name="Hodges S."/>
            <person name="Kramer E."/>
            <person name="Nordborg M."/>
            <person name="Tomkins J."/>
            <person name="Borevitz J."/>
            <person name="Derieg N."/>
            <person name="Yan J."/>
            <person name="Mihaltcheva S."/>
            <person name="Hayes R.D."/>
            <person name="Rokhsar D."/>
        </authorList>
    </citation>
    <scope>NUCLEOTIDE SEQUENCE [LARGE SCALE GENOMIC DNA]</scope>
    <source>
        <strain evidence="3">cv. Goldsmith</strain>
    </source>
</reference>
<dbReference type="Proteomes" id="UP000230069">
    <property type="component" value="Unassembled WGS sequence"/>
</dbReference>
<dbReference type="NCBIfam" id="TIGR01640">
    <property type="entry name" value="F_box_assoc_1"/>
    <property type="match status" value="1"/>
</dbReference>
<dbReference type="Pfam" id="PF08268">
    <property type="entry name" value="FBA_3"/>
    <property type="match status" value="1"/>
</dbReference>
<gene>
    <name evidence="2" type="ORF">AQUCO_05700015v1</name>
</gene>
<sequence length="365" mass="41854">MAAKVSRLTPHLVTNSCFGSKKDCLSRCRFVNKDWKNLFTDPIFIELCNSRINKNEPIFLVLCQTSIGGLSELYLVNNENHDSKLTAMKFFLHAQLPKGKIQIIGSCNGLICLWCSGYFYICNPLIGEIFKLPKATIVDSLPRKEYYNNSYLGSTGFGFDASTNTYKVVHTSGFRDSHRLFQTGVEIYTLGSGTWRKINEAWFYVSRYTHQTVFVHGALHWEICFGQANFENCQIVAIDIEAETFRALKIPTLTSLGERLSLVEKANDQTIVWIMHDYGNQESWTKEYIVDRELLEPLHISLKLLQMVKNDRILFHGRNGEGYYDVTKNERMKHFHIHGLQLNYVNLDVVVHYGSLISPGRLAKS</sequence>
<proteinExistence type="predicted"/>
<dbReference type="PANTHER" id="PTHR31672">
    <property type="entry name" value="BNACNNG10540D PROTEIN"/>
    <property type="match status" value="1"/>
</dbReference>
<evidence type="ECO:0000259" key="1">
    <source>
        <dbReference type="Pfam" id="PF08268"/>
    </source>
</evidence>
<dbReference type="STRING" id="218851.A0A2G5CGS6"/>
<dbReference type="FunCoup" id="A0A2G5CGS6">
    <property type="interactions" value="627"/>
</dbReference>
<dbReference type="PANTHER" id="PTHR31672:SF13">
    <property type="entry name" value="F-BOX PROTEIN CPR30-LIKE"/>
    <property type="match status" value="1"/>
</dbReference>
<name>A0A2G5CGS6_AQUCA</name>